<name>A0A438AFZ1_9RHOB</name>
<evidence type="ECO:0000313" key="8">
    <source>
        <dbReference type="EMBL" id="RVV97631.1"/>
    </source>
</evidence>
<dbReference type="InterPro" id="IPR011701">
    <property type="entry name" value="MFS"/>
</dbReference>
<evidence type="ECO:0000256" key="4">
    <source>
        <dbReference type="ARBA" id="ARBA00022989"/>
    </source>
</evidence>
<feature type="transmembrane region" description="Helical" evidence="6">
    <location>
        <begin position="302"/>
        <end position="323"/>
    </location>
</feature>
<dbReference type="InterPro" id="IPR050189">
    <property type="entry name" value="MFS_Efflux_Transporters"/>
</dbReference>
<dbReference type="SUPFAM" id="SSF103473">
    <property type="entry name" value="MFS general substrate transporter"/>
    <property type="match status" value="1"/>
</dbReference>
<dbReference type="EMBL" id="RQXX01000004">
    <property type="protein sequence ID" value="RVV97631.1"/>
    <property type="molecule type" value="Genomic_DNA"/>
</dbReference>
<evidence type="ECO:0000259" key="7">
    <source>
        <dbReference type="PROSITE" id="PS50850"/>
    </source>
</evidence>
<keyword evidence="2" id="KW-1003">Cell membrane</keyword>
<feature type="transmembrane region" description="Helical" evidence="6">
    <location>
        <begin position="82"/>
        <end position="98"/>
    </location>
</feature>
<evidence type="ECO:0000256" key="5">
    <source>
        <dbReference type="ARBA" id="ARBA00023136"/>
    </source>
</evidence>
<comment type="caution">
    <text evidence="8">The sequence shown here is derived from an EMBL/GenBank/DDBJ whole genome shotgun (WGS) entry which is preliminary data.</text>
</comment>
<dbReference type="Gene3D" id="1.20.1250.20">
    <property type="entry name" value="MFS general substrate transporter like domains"/>
    <property type="match status" value="1"/>
</dbReference>
<dbReference type="AlphaFoldDB" id="A0A438AFZ1"/>
<dbReference type="GO" id="GO:0022857">
    <property type="term" value="F:transmembrane transporter activity"/>
    <property type="evidence" value="ECO:0007669"/>
    <property type="project" value="InterPro"/>
</dbReference>
<feature type="transmembrane region" description="Helical" evidence="6">
    <location>
        <begin position="53"/>
        <end position="75"/>
    </location>
</feature>
<dbReference type="InterPro" id="IPR036259">
    <property type="entry name" value="MFS_trans_sf"/>
</dbReference>
<dbReference type="Pfam" id="PF07690">
    <property type="entry name" value="MFS_1"/>
    <property type="match status" value="1"/>
</dbReference>
<accession>A0A438AFZ1</accession>
<feature type="transmembrane region" description="Helical" evidence="6">
    <location>
        <begin position="364"/>
        <end position="385"/>
    </location>
</feature>
<feature type="transmembrane region" description="Helical" evidence="6">
    <location>
        <begin position="212"/>
        <end position="231"/>
    </location>
</feature>
<evidence type="ECO:0000256" key="6">
    <source>
        <dbReference type="SAM" id="Phobius"/>
    </source>
</evidence>
<feature type="transmembrane region" description="Helical" evidence="6">
    <location>
        <begin position="139"/>
        <end position="165"/>
    </location>
</feature>
<feature type="transmembrane region" description="Helical" evidence="6">
    <location>
        <begin position="104"/>
        <end position="127"/>
    </location>
</feature>
<dbReference type="RefSeq" id="WP_127907226.1">
    <property type="nucleotide sequence ID" value="NZ_RQXX01000004.1"/>
</dbReference>
<feature type="domain" description="Major facilitator superfamily (MFS) profile" evidence="7">
    <location>
        <begin position="17"/>
        <end position="389"/>
    </location>
</feature>
<dbReference type="PANTHER" id="PTHR43124">
    <property type="entry name" value="PURINE EFFLUX PUMP PBUE"/>
    <property type="match status" value="1"/>
</dbReference>
<gene>
    <name evidence="8" type="ORF">EKE94_13960</name>
</gene>
<keyword evidence="3 6" id="KW-0812">Transmembrane</keyword>
<evidence type="ECO:0000256" key="1">
    <source>
        <dbReference type="ARBA" id="ARBA00004651"/>
    </source>
</evidence>
<dbReference type="Proteomes" id="UP000285908">
    <property type="component" value="Unassembled WGS sequence"/>
</dbReference>
<sequence>MTFFKSAEQASKVQFYQVCMLFAAVVLVGSNAFVLSPILTEVGRGLETEPYRIAWAISAFGGATALSSFFLSPVIDRMPPRWTLGGAAGLLALAQLLSSVSQSWVWLCLSQAGAGVAVGVLLPGTYATTAATAPPGRDAARLGIVLTGWALSLVLAVPAAAFIAAHAGWRTVYILLATMSACVSCGLFFAMRGEEIEAGERSSPGRALGLPGVAFLLLIIFAYMTAFYGTFAFFGEGVRQAFDLSAQGSGLFVLAYGLGFGSAGIGLGAVSPRISRRYLLSVLVAIAGVYALWRFALSMPPIAFVTAVAWGFLNQLGLNALVVSLNRQAQSARGAVMGLNSGVTYSAVFIGPVLMGYVYTKSGFPAVVTFAAIIVAAAAAATVLAEYVENSRSKAQGQKSEKS</sequence>
<dbReference type="OrthoDB" id="8667309at2"/>
<feature type="transmembrane region" description="Helical" evidence="6">
    <location>
        <begin position="251"/>
        <end position="271"/>
    </location>
</feature>
<keyword evidence="9" id="KW-1185">Reference proteome</keyword>
<organism evidence="8 9">
    <name type="scientific">Mesobaculum littorinae</name>
    <dbReference type="NCBI Taxonomy" id="2486419"/>
    <lineage>
        <taxon>Bacteria</taxon>
        <taxon>Pseudomonadati</taxon>
        <taxon>Pseudomonadota</taxon>
        <taxon>Alphaproteobacteria</taxon>
        <taxon>Rhodobacterales</taxon>
        <taxon>Roseobacteraceae</taxon>
        <taxon>Mesobaculum</taxon>
    </lineage>
</organism>
<proteinExistence type="predicted"/>
<evidence type="ECO:0000256" key="3">
    <source>
        <dbReference type="ARBA" id="ARBA00022692"/>
    </source>
</evidence>
<dbReference type="InterPro" id="IPR020846">
    <property type="entry name" value="MFS_dom"/>
</dbReference>
<comment type="subcellular location">
    <subcellularLocation>
        <location evidence="1">Cell membrane</location>
        <topology evidence="1">Multi-pass membrane protein</topology>
    </subcellularLocation>
</comment>
<protein>
    <submittedName>
        <fullName evidence="8">MFS transporter</fullName>
    </submittedName>
</protein>
<feature type="transmembrane region" description="Helical" evidence="6">
    <location>
        <begin position="15"/>
        <end position="33"/>
    </location>
</feature>
<dbReference type="PROSITE" id="PS50850">
    <property type="entry name" value="MFS"/>
    <property type="match status" value="1"/>
</dbReference>
<dbReference type="PANTHER" id="PTHR43124:SF3">
    <property type="entry name" value="CHLORAMPHENICOL EFFLUX PUMP RV0191"/>
    <property type="match status" value="1"/>
</dbReference>
<keyword evidence="5 6" id="KW-0472">Membrane</keyword>
<evidence type="ECO:0000256" key="2">
    <source>
        <dbReference type="ARBA" id="ARBA00022475"/>
    </source>
</evidence>
<feature type="transmembrane region" description="Helical" evidence="6">
    <location>
        <begin position="278"/>
        <end position="296"/>
    </location>
</feature>
<evidence type="ECO:0000313" key="9">
    <source>
        <dbReference type="Proteomes" id="UP000285908"/>
    </source>
</evidence>
<keyword evidence="4 6" id="KW-1133">Transmembrane helix</keyword>
<feature type="transmembrane region" description="Helical" evidence="6">
    <location>
        <begin position="171"/>
        <end position="191"/>
    </location>
</feature>
<feature type="transmembrane region" description="Helical" evidence="6">
    <location>
        <begin position="335"/>
        <end position="358"/>
    </location>
</feature>
<reference evidence="8 9" key="1">
    <citation type="submission" date="2018-11" db="EMBL/GenBank/DDBJ databases">
        <title>Mesobaculum littorinae gen. nov., sp. nov., isolated from Littorina scabra that represents a novel genus of the order Rhodobacteraceae.</title>
        <authorList>
            <person name="Li F."/>
        </authorList>
    </citation>
    <scope>NUCLEOTIDE SEQUENCE [LARGE SCALE GENOMIC DNA]</scope>
    <source>
        <strain evidence="8 9">M0103</strain>
    </source>
</reference>
<dbReference type="GO" id="GO:0005886">
    <property type="term" value="C:plasma membrane"/>
    <property type="evidence" value="ECO:0007669"/>
    <property type="project" value="UniProtKB-SubCell"/>
</dbReference>